<evidence type="ECO:0000313" key="7">
    <source>
        <dbReference type="Proteomes" id="UP000050502"/>
    </source>
</evidence>
<dbReference type="STRING" id="872965.SE16_11415"/>
<feature type="domain" description="Tryptophan synthase beta chain-like PALP" evidence="3">
    <location>
        <begin position="66"/>
        <end position="356"/>
    </location>
</feature>
<dbReference type="InParanoid" id="A0A0M8K746"/>
<evidence type="ECO:0000256" key="1">
    <source>
        <dbReference type="ARBA" id="ARBA00001933"/>
    </source>
</evidence>
<dbReference type="Gene3D" id="3.40.50.1100">
    <property type="match status" value="2"/>
</dbReference>
<dbReference type="PANTHER" id="PTHR10314">
    <property type="entry name" value="CYSTATHIONINE BETA-SYNTHASE"/>
    <property type="match status" value="1"/>
</dbReference>
<accession>A0A0M8K746</accession>
<evidence type="ECO:0000313" key="4">
    <source>
        <dbReference type="EMBL" id="GAP63173.1"/>
    </source>
</evidence>
<dbReference type="Pfam" id="PF00291">
    <property type="entry name" value="PALP"/>
    <property type="match status" value="1"/>
</dbReference>
<dbReference type="AlphaFoldDB" id="A0A0M8K746"/>
<reference evidence="5 7" key="2">
    <citation type="submission" date="2015-07" db="EMBL/GenBank/DDBJ databases">
        <title>Whole genome sequence of Ardenticatena maritima DSM 23922.</title>
        <authorList>
            <person name="Hemp J."/>
            <person name="Ward L.M."/>
            <person name="Pace L.A."/>
            <person name="Fischer W.W."/>
        </authorList>
    </citation>
    <scope>NUCLEOTIDE SEQUENCE [LARGE SCALE GENOMIC DNA]</scope>
    <source>
        <strain evidence="5 7">110S</strain>
    </source>
</reference>
<comment type="cofactor">
    <cofactor evidence="1">
        <name>pyridoxal 5'-phosphate</name>
        <dbReference type="ChEBI" id="CHEBI:597326"/>
    </cofactor>
</comment>
<dbReference type="Proteomes" id="UP000037784">
    <property type="component" value="Unassembled WGS sequence"/>
</dbReference>
<name>A0A0M8K746_9CHLR</name>
<keyword evidence="2" id="KW-0663">Pyridoxal phosphate</keyword>
<evidence type="ECO:0000313" key="5">
    <source>
        <dbReference type="EMBL" id="KPL87143.1"/>
    </source>
</evidence>
<dbReference type="EMBL" id="BBZA01000121">
    <property type="protein sequence ID" value="GAP63173.1"/>
    <property type="molecule type" value="Genomic_DNA"/>
</dbReference>
<dbReference type="Proteomes" id="UP000050502">
    <property type="component" value="Unassembled WGS sequence"/>
</dbReference>
<dbReference type="InterPro" id="IPR036052">
    <property type="entry name" value="TrpB-like_PALP_sf"/>
</dbReference>
<dbReference type="EMBL" id="LGKN01000006">
    <property type="protein sequence ID" value="KPL87143.1"/>
    <property type="molecule type" value="Genomic_DNA"/>
</dbReference>
<reference evidence="4 6" key="1">
    <citation type="journal article" date="2015" name="Genome Announc.">
        <title>Draft Genome Sequence of a Heterotrophic Facultative Anaerobic Thermophilic Bacterium, Ardenticatena maritima Strain 110ST.</title>
        <authorList>
            <person name="Kawaichi S."/>
            <person name="Yoshida T."/>
            <person name="Sako Y."/>
            <person name="Nakamura R."/>
        </authorList>
    </citation>
    <scope>NUCLEOTIDE SEQUENCE [LARGE SCALE GENOMIC DNA]</scope>
    <source>
        <strain evidence="4 6">110S</strain>
    </source>
</reference>
<sequence length="459" mass="50638">MSTQPSIIPGPTYAEMLHPLKLPRDLRERVAAVQDEFDPLNLFRITWKPDGLSVHHVVLPPQLTGVACNIIVMLGDHFPSGSHKVGPAYATLAEAEAFEGLRPGQKTIVGPSTGNFGIGTAYVARLKGYRALVVMPDDMSDERYERIRRYGGDLDLTPGTESDVILTLERTHTHYMRNPEYKVLAQFELLPNYRFHRYVTGNSALEVARQYGNGRVAAFVSAPGSAGTIAAGDEIKHTFPDAVVVALEPRECPTLFNGGQGVHRIEGIGDKMVTLIHNVLTTDYVMLIHDEDTIRGTKVLQDGTDVLVEQLGVPREAAEALRGHFGPSGVCNVIGAIKTAKLLGLGPGENVVTIATDGFDRYPSVMRDLEARWGRPITTDDLELWAKAVFLGATTQEVLDVRGTRQKQRLHEMKKALWKHFGYDEEYLDRMLTPDFWEAEYARIAEIDAAIAAGRSQAV</sequence>
<dbReference type="InterPro" id="IPR001926">
    <property type="entry name" value="TrpB-like_PALP"/>
</dbReference>
<dbReference type="SUPFAM" id="SSF53686">
    <property type="entry name" value="Tryptophan synthase beta subunit-like PLP-dependent enzymes"/>
    <property type="match status" value="1"/>
</dbReference>
<gene>
    <name evidence="4" type="ORF">ARMA_1596</name>
    <name evidence="5" type="ORF">SE16_11415</name>
</gene>
<dbReference type="InterPro" id="IPR050214">
    <property type="entry name" value="Cys_Synth/Cystath_Beta-Synth"/>
</dbReference>
<reference evidence="6" key="3">
    <citation type="submission" date="2015-08" db="EMBL/GenBank/DDBJ databases">
        <title>Draft Genome Sequence of a Heterotrophic Facultative Anaerobic Bacterium Ardenticatena maritima Strain 110S.</title>
        <authorList>
            <person name="Kawaichi S."/>
            <person name="Yoshida T."/>
            <person name="Sako Y."/>
            <person name="Nakamura R."/>
        </authorList>
    </citation>
    <scope>NUCLEOTIDE SEQUENCE [LARGE SCALE GENOMIC DNA]</scope>
    <source>
        <strain evidence="6">110S</strain>
    </source>
</reference>
<dbReference type="GO" id="GO:1901605">
    <property type="term" value="P:alpha-amino acid metabolic process"/>
    <property type="evidence" value="ECO:0007669"/>
    <property type="project" value="UniProtKB-ARBA"/>
</dbReference>
<dbReference type="OrthoDB" id="9767775at2"/>
<comment type="caution">
    <text evidence="4">The sequence shown here is derived from an EMBL/GenBank/DDBJ whole genome shotgun (WGS) entry which is preliminary data.</text>
</comment>
<proteinExistence type="predicted"/>
<dbReference type="RefSeq" id="WP_054493047.1">
    <property type="nucleotide sequence ID" value="NZ_BBZA01000121.1"/>
</dbReference>
<evidence type="ECO:0000256" key="2">
    <source>
        <dbReference type="ARBA" id="ARBA00022898"/>
    </source>
</evidence>
<evidence type="ECO:0000313" key="6">
    <source>
        <dbReference type="Proteomes" id="UP000037784"/>
    </source>
</evidence>
<protein>
    <submittedName>
        <fullName evidence="5">Pyridoxal-5'-phosphate-dependent protein subunit beta</fullName>
    </submittedName>
</protein>
<organism evidence="4 6">
    <name type="scientific">Ardenticatena maritima</name>
    <dbReference type="NCBI Taxonomy" id="872965"/>
    <lineage>
        <taxon>Bacteria</taxon>
        <taxon>Bacillati</taxon>
        <taxon>Chloroflexota</taxon>
        <taxon>Ardenticatenia</taxon>
        <taxon>Ardenticatenales</taxon>
        <taxon>Ardenticatenaceae</taxon>
        <taxon>Ardenticatena</taxon>
    </lineage>
</organism>
<evidence type="ECO:0000259" key="3">
    <source>
        <dbReference type="Pfam" id="PF00291"/>
    </source>
</evidence>
<keyword evidence="6" id="KW-1185">Reference proteome</keyword>